<comment type="caution">
    <text evidence="1">The sequence shown here is derived from an EMBL/GenBank/DDBJ whole genome shotgun (WGS) entry which is preliminary data.</text>
</comment>
<accession>A0A1Q5P6S5</accession>
<gene>
    <name evidence="1" type="ORF">BLL40_00130</name>
</gene>
<name>A0A1Q5P6S5_9BACI</name>
<evidence type="ECO:0000313" key="2">
    <source>
        <dbReference type="Proteomes" id="UP000186524"/>
    </source>
</evidence>
<evidence type="ECO:0000313" key="1">
    <source>
        <dbReference type="EMBL" id="OKL37878.1"/>
    </source>
</evidence>
<proteinExistence type="predicted"/>
<keyword evidence="2" id="KW-1185">Reference proteome</keyword>
<reference evidence="1 2" key="1">
    <citation type="submission" date="2016-12" db="EMBL/GenBank/DDBJ databases">
        <title>Domibacillus sp. SAOS 44 whole genome sequencing.</title>
        <authorList>
            <person name="Verma A."/>
            <person name="Krishnamurthi S."/>
        </authorList>
    </citation>
    <scope>NUCLEOTIDE SEQUENCE [LARGE SCALE GENOMIC DNA]</scope>
    <source>
        <strain evidence="1 2">SAOS 44</strain>
    </source>
</reference>
<sequence length="83" mass="9787">MNFENITLEDFVQCIKIIGSMNIPNEYSGHLFIGLQVQLIENTKQLLLVEWSHNQFESMVWDVQRIQTHDPLIVFTSKQRKPN</sequence>
<organism evidence="1 2">
    <name type="scientific">Domibacillus mangrovi</name>
    <dbReference type="NCBI Taxonomy" id="1714354"/>
    <lineage>
        <taxon>Bacteria</taxon>
        <taxon>Bacillati</taxon>
        <taxon>Bacillota</taxon>
        <taxon>Bacilli</taxon>
        <taxon>Bacillales</taxon>
        <taxon>Bacillaceae</taxon>
        <taxon>Domibacillus</taxon>
    </lineage>
</organism>
<dbReference type="AlphaFoldDB" id="A0A1Q5P6S5"/>
<dbReference type="EMBL" id="MRWQ01000001">
    <property type="protein sequence ID" value="OKL37878.1"/>
    <property type="molecule type" value="Genomic_DNA"/>
</dbReference>
<dbReference type="Proteomes" id="UP000186524">
    <property type="component" value="Unassembled WGS sequence"/>
</dbReference>
<protein>
    <submittedName>
        <fullName evidence="1">Uncharacterized protein</fullName>
    </submittedName>
</protein>
<dbReference type="STRING" id="1714354.BLL40_00130"/>